<evidence type="ECO:0000256" key="5">
    <source>
        <dbReference type="ARBA" id="ARBA00022842"/>
    </source>
</evidence>
<evidence type="ECO:0000256" key="2">
    <source>
        <dbReference type="ARBA" id="ARBA00001946"/>
    </source>
</evidence>
<keyword evidence="9" id="KW-1185">Reference proteome</keyword>
<comment type="caution">
    <text evidence="8">The sequence shown here is derived from an EMBL/GenBank/DDBJ whole genome shotgun (WGS) entry which is preliminary data.</text>
</comment>
<dbReference type="PROSITE" id="PS51462">
    <property type="entry name" value="NUDIX"/>
    <property type="match status" value="1"/>
</dbReference>
<keyword evidence="3" id="KW-0479">Metal-binding</keyword>
<dbReference type="InterPro" id="IPR045121">
    <property type="entry name" value="CoAse"/>
</dbReference>
<keyword evidence="6" id="KW-0464">Manganese</keyword>
<name>A0ABP8V372_9GAMM</name>
<proteinExistence type="predicted"/>
<accession>A0ABP8V372</accession>
<protein>
    <submittedName>
        <fullName evidence="8">CoA pyrophosphatase</fullName>
    </submittedName>
</protein>
<dbReference type="PANTHER" id="PTHR12992:SF11">
    <property type="entry name" value="MITOCHONDRIAL COENZYME A DIPHOSPHATASE NUDT8"/>
    <property type="match status" value="1"/>
</dbReference>
<keyword evidence="4" id="KW-0378">Hydrolase</keyword>
<organism evidence="8 9">
    <name type="scientific">Kistimonas scapharcae</name>
    <dbReference type="NCBI Taxonomy" id="1036133"/>
    <lineage>
        <taxon>Bacteria</taxon>
        <taxon>Pseudomonadati</taxon>
        <taxon>Pseudomonadota</taxon>
        <taxon>Gammaproteobacteria</taxon>
        <taxon>Oceanospirillales</taxon>
        <taxon>Endozoicomonadaceae</taxon>
        <taxon>Kistimonas</taxon>
    </lineage>
</organism>
<gene>
    <name evidence="8" type="ORF">GCM10023116_26790</name>
</gene>
<feature type="domain" description="Nudix hydrolase" evidence="7">
    <location>
        <begin position="21"/>
        <end position="155"/>
    </location>
</feature>
<evidence type="ECO:0000256" key="3">
    <source>
        <dbReference type="ARBA" id="ARBA00022723"/>
    </source>
</evidence>
<evidence type="ECO:0000256" key="4">
    <source>
        <dbReference type="ARBA" id="ARBA00022801"/>
    </source>
</evidence>
<dbReference type="RefSeq" id="WP_345196561.1">
    <property type="nucleotide sequence ID" value="NZ_BAABFL010000392.1"/>
</dbReference>
<comment type="cofactor">
    <cofactor evidence="1">
        <name>Mn(2+)</name>
        <dbReference type="ChEBI" id="CHEBI:29035"/>
    </cofactor>
</comment>
<reference evidence="9" key="1">
    <citation type="journal article" date="2019" name="Int. J. Syst. Evol. Microbiol.">
        <title>The Global Catalogue of Microorganisms (GCM) 10K type strain sequencing project: providing services to taxonomists for standard genome sequencing and annotation.</title>
        <authorList>
            <consortium name="The Broad Institute Genomics Platform"/>
            <consortium name="The Broad Institute Genome Sequencing Center for Infectious Disease"/>
            <person name="Wu L."/>
            <person name="Ma J."/>
        </authorList>
    </citation>
    <scope>NUCLEOTIDE SEQUENCE [LARGE SCALE GENOMIC DNA]</scope>
    <source>
        <strain evidence="9">JCM 17805</strain>
    </source>
</reference>
<evidence type="ECO:0000313" key="8">
    <source>
        <dbReference type="EMBL" id="GAA4650396.1"/>
    </source>
</evidence>
<dbReference type="Gene3D" id="3.90.79.10">
    <property type="entry name" value="Nucleoside Triphosphate Pyrophosphohydrolase"/>
    <property type="match status" value="1"/>
</dbReference>
<dbReference type="Pfam" id="PF00293">
    <property type="entry name" value="NUDIX"/>
    <property type="match status" value="1"/>
</dbReference>
<keyword evidence="5" id="KW-0460">Magnesium</keyword>
<evidence type="ECO:0000256" key="1">
    <source>
        <dbReference type="ARBA" id="ARBA00001936"/>
    </source>
</evidence>
<evidence type="ECO:0000259" key="7">
    <source>
        <dbReference type="PROSITE" id="PS51462"/>
    </source>
</evidence>
<dbReference type="CDD" id="cd03426">
    <property type="entry name" value="NUDIX_CoAse_Nudt7"/>
    <property type="match status" value="1"/>
</dbReference>
<dbReference type="NCBIfam" id="NF007980">
    <property type="entry name" value="PRK10707.1"/>
    <property type="match status" value="1"/>
</dbReference>
<evidence type="ECO:0000256" key="6">
    <source>
        <dbReference type="ARBA" id="ARBA00023211"/>
    </source>
</evidence>
<evidence type="ECO:0000313" key="9">
    <source>
        <dbReference type="Proteomes" id="UP001500604"/>
    </source>
</evidence>
<dbReference type="PANTHER" id="PTHR12992">
    <property type="entry name" value="NUDIX HYDROLASE"/>
    <property type="match status" value="1"/>
</dbReference>
<sequence length="207" mass="23412">MLKQIRNQLIEHTPRDLAVPLPEAAVLIALTDNTHNPEIILTRRSARLNTHSGEVAFPGGKRDPEDRDLQMTALRETHEEIGVPSDSVDVLGRTGQVISRFGIKVTPFVGLVPESIKLHANLDELDRVFRVPLAFFLEAERLRTDELRYKQQSFFVPAWQYGDYQIWGLTAIMLVEFLNVGLNAGIPLDVPQQRGQRVEGGIWRKQA</sequence>
<dbReference type="EMBL" id="BAABFL010000392">
    <property type="protein sequence ID" value="GAA4650396.1"/>
    <property type="molecule type" value="Genomic_DNA"/>
</dbReference>
<dbReference type="InterPro" id="IPR015797">
    <property type="entry name" value="NUDIX_hydrolase-like_dom_sf"/>
</dbReference>
<dbReference type="Proteomes" id="UP001500604">
    <property type="component" value="Unassembled WGS sequence"/>
</dbReference>
<dbReference type="SUPFAM" id="SSF55811">
    <property type="entry name" value="Nudix"/>
    <property type="match status" value="1"/>
</dbReference>
<dbReference type="InterPro" id="IPR000086">
    <property type="entry name" value="NUDIX_hydrolase_dom"/>
</dbReference>
<comment type="cofactor">
    <cofactor evidence="2">
        <name>Mg(2+)</name>
        <dbReference type="ChEBI" id="CHEBI:18420"/>
    </cofactor>
</comment>